<feature type="domain" description="Helix-turn-helix type 11" evidence="2">
    <location>
        <begin position="9"/>
        <end position="59"/>
    </location>
</feature>
<proteinExistence type="predicted"/>
<comment type="caution">
    <text evidence="4">The sequence shown here is derived from an EMBL/GenBank/DDBJ whole genome shotgun (WGS) entry which is preliminary data.</text>
</comment>
<reference evidence="4" key="1">
    <citation type="submission" date="2021-01" db="EMBL/GenBank/DDBJ databases">
        <title>Paracoccus amoyensis sp. nov., isolated from the surface seawater along the coast of Xiamen Island, China.</title>
        <authorList>
            <person name="Lyu L."/>
        </authorList>
    </citation>
    <scope>NUCLEOTIDE SEQUENCE</scope>
    <source>
        <strain evidence="4">MJ17</strain>
    </source>
</reference>
<dbReference type="PANTHER" id="PTHR34580">
    <property type="match status" value="1"/>
</dbReference>
<dbReference type="RefSeq" id="WP_200682980.1">
    <property type="nucleotide sequence ID" value="NZ_JAEPRQ010000001.1"/>
</dbReference>
<evidence type="ECO:0000259" key="2">
    <source>
        <dbReference type="Pfam" id="PF08279"/>
    </source>
</evidence>
<gene>
    <name evidence="4" type="ORF">JJJ17_00455</name>
</gene>
<accession>A0A934S929</accession>
<sequence length="254" mass="28352">MARTDRLMRLMDVMRRLPAPVTAGRLAEETGVSLRQLYRDIATLRAGGALIDGEAGLGYTLTEDPALPPQSFSRLEIEGLRLAVDALSGVGDSELVDAAENALSRIIATLPERQAQQALHAISHSFSPGPDRKPPQVDIATIRRACWEEMVLEIDYTDLKDDCTTRQIWPLGMSYSQRTLMLLAYCRMRMDYRVFHVNRMAALRLTGDSFRPRRAALVRDYASARSRQHAAEKSPSPDRTDTGCDSWPPVAPDR</sequence>
<dbReference type="InterPro" id="IPR036388">
    <property type="entry name" value="WH-like_DNA-bd_sf"/>
</dbReference>
<evidence type="ECO:0000259" key="3">
    <source>
        <dbReference type="Pfam" id="PF13280"/>
    </source>
</evidence>
<dbReference type="EMBL" id="JAEPRQ010000001">
    <property type="protein sequence ID" value="MBK4214386.1"/>
    <property type="molecule type" value="Genomic_DNA"/>
</dbReference>
<feature type="region of interest" description="Disordered" evidence="1">
    <location>
        <begin position="221"/>
        <end position="254"/>
    </location>
</feature>
<dbReference type="InterPro" id="IPR026881">
    <property type="entry name" value="WYL_dom"/>
</dbReference>
<dbReference type="Pfam" id="PF13280">
    <property type="entry name" value="WYL"/>
    <property type="match status" value="1"/>
</dbReference>
<name>A0A934S929_9RHOB</name>
<evidence type="ECO:0000313" key="5">
    <source>
        <dbReference type="Proteomes" id="UP000640485"/>
    </source>
</evidence>
<organism evidence="4 5">
    <name type="scientific">Paracoccus caeni</name>
    <dbReference type="NCBI Taxonomy" id="657651"/>
    <lineage>
        <taxon>Bacteria</taxon>
        <taxon>Pseudomonadati</taxon>
        <taxon>Pseudomonadota</taxon>
        <taxon>Alphaproteobacteria</taxon>
        <taxon>Rhodobacterales</taxon>
        <taxon>Paracoccaceae</taxon>
        <taxon>Paracoccus</taxon>
    </lineage>
</organism>
<evidence type="ECO:0000313" key="4">
    <source>
        <dbReference type="EMBL" id="MBK4214386.1"/>
    </source>
</evidence>
<dbReference type="InterPro" id="IPR051534">
    <property type="entry name" value="CBASS_pafABC_assoc_protein"/>
</dbReference>
<dbReference type="Proteomes" id="UP000640485">
    <property type="component" value="Unassembled WGS sequence"/>
</dbReference>
<keyword evidence="5" id="KW-1185">Reference proteome</keyword>
<feature type="compositionally biased region" description="Basic and acidic residues" evidence="1">
    <location>
        <begin position="229"/>
        <end position="242"/>
    </location>
</feature>
<dbReference type="PROSITE" id="PS52050">
    <property type="entry name" value="WYL"/>
    <property type="match status" value="1"/>
</dbReference>
<dbReference type="PANTHER" id="PTHR34580:SF3">
    <property type="entry name" value="PROTEIN PAFB"/>
    <property type="match status" value="1"/>
</dbReference>
<dbReference type="Pfam" id="PF08279">
    <property type="entry name" value="HTH_11"/>
    <property type="match status" value="1"/>
</dbReference>
<dbReference type="InterPro" id="IPR013196">
    <property type="entry name" value="HTH_11"/>
</dbReference>
<feature type="domain" description="WYL" evidence="3">
    <location>
        <begin position="140"/>
        <end position="204"/>
    </location>
</feature>
<dbReference type="Gene3D" id="1.10.10.10">
    <property type="entry name" value="Winged helix-like DNA-binding domain superfamily/Winged helix DNA-binding domain"/>
    <property type="match status" value="1"/>
</dbReference>
<dbReference type="AlphaFoldDB" id="A0A934S929"/>
<protein>
    <submittedName>
        <fullName evidence="4">YafY family transcriptional regulator</fullName>
    </submittedName>
</protein>
<evidence type="ECO:0000256" key="1">
    <source>
        <dbReference type="SAM" id="MobiDB-lite"/>
    </source>
</evidence>
<dbReference type="SUPFAM" id="SSF46785">
    <property type="entry name" value="Winged helix' DNA-binding domain"/>
    <property type="match status" value="1"/>
</dbReference>
<dbReference type="InterPro" id="IPR036390">
    <property type="entry name" value="WH_DNA-bd_sf"/>
</dbReference>